<dbReference type="SUPFAM" id="SSF48317">
    <property type="entry name" value="Acid phosphatase/Vanadium-dependent haloperoxidase"/>
    <property type="match status" value="1"/>
</dbReference>
<dbReference type="PANTHER" id="PTHR14969:SF13">
    <property type="entry name" value="AT30094P"/>
    <property type="match status" value="1"/>
</dbReference>
<feature type="domain" description="Phosphatidic acid phosphatase type 2/haloperoxidase" evidence="2">
    <location>
        <begin position="76"/>
        <end position="190"/>
    </location>
</feature>
<keyword evidence="1" id="KW-1133">Transmembrane helix</keyword>
<dbReference type="InterPro" id="IPR036938">
    <property type="entry name" value="PAP2/HPO_sf"/>
</dbReference>
<dbReference type="EMBL" id="DXAW01000103">
    <property type="protein sequence ID" value="HIZ86013.1"/>
    <property type="molecule type" value="Genomic_DNA"/>
</dbReference>
<dbReference type="AlphaFoldDB" id="A0A9D2K910"/>
<feature type="transmembrane region" description="Helical" evidence="1">
    <location>
        <begin position="122"/>
        <end position="143"/>
    </location>
</feature>
<reference evidence="3" key="1">
    <citation type="journal article" date="2021" name="PeerJ">
        <title>Extensive microbial diversity within the chicken gut microbiome revealed by metagenomics and culture.</title>
        <authorList>
            <person name="Gilroy R."/>
            <person name="Ravi A."/>
            <person name="Getino M."/>
            <person name="Pursley I."/>
            <person name="Horton D.L."/>
            <person name="Alikhan N.F."/>
            <person name="Baker D."/>
            <person name="Gharbi K."/>
            <person name="Hall N."/>
            <person name="Watson M."/>
            <person name="Adriaenssens E.M."/>
            <person name="Foster-Nyarko E."/>
            <person name="Jarju S."/>
            <person name="Secka A."/>
            <person name="Antonio M."/>
            <person name="Oren A."/>
            <person name="Chaudhuri R.R."/>
            <person name="La Ragione R."/>
            <person name="Hildebrand F."/>
            <person name="Pallen M.J."/>
        </authorList>
    </citation>
    <scope>NUCLEOTIDE SEQUENCE</scope>
    <source>
        <strain evidence="3">Gambia16-554</strain>
    </source>
</reference>
<evidence type="ECO:0000259" key="2">
    <source>
        <dbReference type="SMART" id="SM00014"/>
    </source>
</evidence>
<accession>A0A9D2K910</accession>
<dbReference type="InterPro" id="IPR000326">
    <property type="entry name" value="PAP2/HPO"/>
</dbReference>
<evidence type="ECO:0000256" key="1">
    <source>
        <dbReference type="SAM" id="Phobius"/>
    </source>
</evidence>
<comment type="caution">
    <text evidence="3">The sequence shown here is derived from an EMBL/GenBank/DDBJ whole genome shotgun (WGS) entry which is preliminary data.</text>
</comment>
<organism evidence="3 4">
    <name type="scientific">Candidatus Coprenecus stercoravium</name>
    <dbReference type="NCBI Taxonomy" id="2840735"/>
    <lineage>
        <taxon>Bacteria</taxon>
        <taxon>Pseudomonadati</taxon>
        <taxon>Bacteroidota</taxon>
        <taxon>Bacteroidia</taxon>
        <taxon>Bacteroidales</taxon>
        <taxon>Rikenellaceae</taxon>
        <taxon>Rikenellaceae incertae sedis</taxon>
        <taxon>Candidatus Coprenecus</taxon>
    </lineage>
</organism>
<name>A0A9D2K910_9BACT</name>
<dbReference type="SMART" id="SM00014">
    <property type="entry name" value="acidPPc"/>
    <property type="match status" value="1"/>
</dbReference>
<dbReference type="Gene3D" id="1.20.144.10">
    <property type="entry name" value="Phosphatidic acid phosphatase type 2/haloperoxidase"/>
    <property type="match status" value="1"/>
</dbReference>
<feature type="transmembrane region" description="Helical" evidence="1">
    <location>
        <begin position="148"/>
        <end position="167"/>
    </location>
</feature>
<dbReference type="Pfam" id="PF01569">
    <property type="entry name" value="PAP2"/>
    <property type="match status" value="1"/>
</dbReference>
<protein>
    <submittedName>
        <fullName evidence="3">Phosphatase PAP2 family protein</fullName>
    </submittedName>
</protein>
<feature type="transmembrane region" description="Helical" evidence="1">
    <location>
        <begin position="173"/>
        <end position="193"/>
    </location>
</feature>
<feature type="transmembrane region" description="Helical" evidence="1">
    <location>
        <begin position="27"/>
        <end position="50"/>
    </location>
</feature>
<keyword evidence="1" id="KW-0812">Transmembrane</keyword>
<proteinExistence type="predicted"/>
<reference evidence="3" key="2">
    <citation type="submission" date="2021-04" db="EMBL/GenBank/DDBJ databases">
        <authorList>
            <person name="Gilroy R."/>
        </authorList>
    </citation>
    <scope>NUCLEOTIDE SEQUENCE</scope>
    <source>
        <strain evidence="3">Gambia16-554</strain>
    </source>
</reference>
<gene>
    <name evidence="3" type="ORF">IAC04_05945</name>
</gene>
<dbReference type="PANTHER" id="PTHR14969">
    <property type="entry name" value="SPHINGOSINE-1-PHOSPHATE PHOSPHOHYDROLASE"/>
    <property type="match status" value="1"/>
</dbReference>
<dbReference type="Proteomes" id="UP000824115">
    <property type="component" value="Unassembled WGS sequence"/>
</dbReference>
<feature type="transmembrane region" description="Helical" evidence="1">
    <location>
        <begin position="70"/>
        <end position="87"/>
    </location>
</feature>
<keyword evidence="1" id="KW-0472">Membrane</keyword>
<sequence length="205" mass="22957">MPDRILELDRNITLGLNALHTPLWDSIMVFLSSSTAWIPLYAAIAVLMFIPKWYGPHSLMRRQSHDIRSWAAGLTGVLAVLLCFGLTDQLTNVVKDAVQRLRPGHDPLLEGLLSLPDGAGGLYGFFSAHAANTFGLAVVSSLIFRRKWYSAVILLWAALVSFSRIYLARHFTTDVICGAVFGTAVAFIVYYIYKYVIHLLHRHRN</sequence>
<evidence type="ECO:0000313" key="4">
    <source>
        <dbReference type="Proteomes" id="UP000824115"/>
    </source>
</evidence>
<evidence type="ECO:0000313" key="3">
    <source>
        <dbReference type="EMBL" id="HIZ86013.1"/>
    </source>
</evidence>